<accession>A0ABQ9Y1L9</accession>
<proteinExistence type="predicted"/>
<dbReference type="Proteomes" id="UP001281761">
    <property type="component" value="Unassembled WGS sequence"/>
</dbReference>
<protein>
    <submittedName>
        <fullName evidence="1">Uncharacterized protein</fullName>
    </submittedName>
</protein>
<evidence type="ECO:0000313" key="2">
    <source>
        <dbReference type="Proteomes" id="UP001281761"/>
    </source>
</evidence>
<dbReference type="InterPro" id="IPR016024">
    <property type="entry name" value="ARM-type_fold"/>
</dbReference>
<comment type="caution">
    <text evidence="1">The sequence shown here is derived from an EMBL/GenBank/DDBJ whole genome shotgun (WGS) entry which is preliminary data.</text>
</comment>
<organism evidence="1 2">
    <name type="scientific">Blattamonas nauphoetae</name>
    <dbReference type="NCBI Taxonomy" id="2049346"/>
    <lineage>
        <taxon>Eukaryota</taxon>
        <taxon>Metamonada</taxon>
        <taxon>Preaxostyla</taxon>
        <taxon>Oxymonadida</taxon>
        <taxon>Blattamonas</taxon>
    </lineage>
</organism>
<reference evidence="1 2" key="1">
    <citation type="journal article" date="2022" name="bioRxiv">
        <title>Genomics of Preaxostyla Flagellates Illuminates Evolutionary Transitions and the Path Towards Mitochondrial Loss.</title>
        <authorList>
            <person name="Novak L.V.F."/>
            <person name="Treitli S.C."/>
            <person name="Pyrih J."/>
            <person name="Halakuc P."/>
            <person name="Pipaliya S.V."/>
            <person name="Vacek V."/>
            <person name="Brzon O."/>
            <person name="Soukal P."/>
            <person name="Eme L."/>
            <person name="Dacks J.B."/>
            <person name="Karnkowska A."/>
            <person name="Elias M."/>
            <person name="Hampl V."/>
        </authorList>
    </citation>
    <scope>NUCLEOTIDE SEQUENCE [LARGE SCALE GENOMIC DNA]</scope>
    <source>
        <strain evidence="1">NAU3</strain>
        <tissue evidence="1">Gut</tissue>
    </source>
</reference>
<keyword evidence="2" id="KW-1185">Reference proteome</keyword>
<sequence length="300" mass="33860">MKLQPSLDVSLEEKAVKLLESVDPPNRESTDAFLLSLGRTTADSSSDFVQCIGVLISSASQVITTAAMKMLGNLIMWCSAKVRLTLVSADLIPQLITTLNPLSLSFTEAVDIHTCLMRIIMFCLRLATPFGLPQLACAGLDEQLAVPETIFQQVLIPSEKYIYHLCVNRFSIIDGDQFGSFLSLFAHLLEICPYHQPTMYFVLRMPVVFTIPSCLASFENEMPIIYFLHDMNNAQLEWNKRRGVVRQMWKKVLRMLRMEGFENTIEEKLQSDKNGDSGGWIVDRSIGWSNQQGMNVPEQE</sequence>
<name>A0ABQ9Y1L9_9EUKA</name>
<dbReference type="EMBL" id="JARBJD010000045">
    <property type="protein sequence ID" value="KAK2957625.1"/>
    <property type="molecule type" value="Genomic_DNA"/>
</dbReference>
<gene>
    <name evidence="1" type="ORF">BLNAU_7524</name>
</gene>
<evidence type="ECO:0000313" key="1">
    <source>
        <dbReference type="EMBL" id="KAK2957625.1"/>
    </source>
</evidence>
<dbReference type="SUPFAM" id="SSF48371">
    <property type="entry name" value="ARM repeat"/>
    <property type="match status" value="1"/>
</dbReference>